<organism>
    <name type="scientific">Ixodes scapularis</name>
    <name type="common">Black-legged tick</name>
    <name type="synonym">Deer tick</name>
    <dbReference type="NCBI Taxonomy" id="6945"/>
    <lineage>
        <taxon>Eukaryota</taxon>
        <taxon>Metazoa</taxon>
        <taxon>Ecdysozoa</taxon>
        <taxon>Arthropoda</taxon>
        <taxon>Chelicerata</taxon>
        <taxon>Arachnida</taxon>
        <taxon>Acari</taxon>
        <taxon>Parasitiformes</taxon>
        <taxon>Ixodida</taxon>
        <taxon>Ixodoidea</taxon>
        <taxon>Ixodidae</taxon>
        <taxon>Ixodinae</taxon>
        <taxon>Ixodes</taxon>
    </lineage>
</organism>
<keyword evidence="5" id="KW-0238">DNA-binding</keyword>
<feature type="compositionally biased region" description="Low complexity" evidence="8">
    <location>
        <begin position="1"/>
        <end position="30"/>
    </location>
</feature>
<dbReference type="InterPro" id="IPR022575">
    <property type="entry name" value="NeuroD_DUF"/>
</dbReference>
<reference evidence="11" key="2">
    <citation type="submission" date="2020-05" db="UniProtKB">
        <authorList>
            <consortium name="EnsemblMetazoa"/>
        </authorList>
    </citation>
    <scope>IDENTIFICATION</scope>
    <source>
        <strain evidence="11">wikel</strain>
    </source>
</reference>
<accession>B7Q4U8</accession>
<keyword evidence="6" id="KW-0804">Transcription</keyword>
<evidence type="ECO:0000313" key="10">
    <source>
        <dbReference type="EMBL" id="EEC13871.1"/>
    </source>
</evidence>
<sequence length="256" mass="26867">MKVSPGVLSSPSGGDSSSSGSADPCDSSCGPRLAKFRQRRHKANARERQRMHGLNAALETLRRHVPVACAAVPGSGVAEARLGGGSHHRLSKIETLRLARNYIAALSETLRAGRPMNAVAFARHLATGLSQATTNLIAGQLQVSPRCLATSQAYTSFCPSPTSPSPICSPYPYPRSPGQRSPSPPSPPAASHHTSLGNTRDGLLAVSASATSTASVVGAEDDAAPVVQRPRVSSGRQQRLRPPLRVGRLPPRRDLD</sequence>
<dbReference type="InParanoid" id="B7Q4U8"/>
<feature type="domain" description="BHLH" evidence="9">
    <location>
        <begin position="38"/>
        <end position="106"/>
    </location>
</feature>
<dbReference type="GO" id="GO:0005634">
    <property type="term" value="C:nucleus"/>
    <property type="evidence" value="ECO:0000318"/>
    <property type="project" value="GO_Central"/>
</dbReference>
<dbReference type="EMBL" id="ABJB010430744">
    <property type="status" value="NOT_ANNOTATED_CDS"/>
    <property type="molecule type" value="Genomic_DNA"/>
</dbReference>
<dbReference type="HOGENOM" id="CLU_1086965_0_0_1"/>
<evidence type="ECO:0000256" key="2">
    <source>
        <dbReference type="ARBA" id="ARBA00022782"/>
    </source>
</evidence>
<protein>
    <submittedName>
        <fullName evidence="10 11">Neurogenic differentiation factor, putative</fullName>
    </submittedName>
</protein>
<dbReference type="STRING" id="6945.B7Q4U8"/>
<dbReference type="SMART" id="SM00353">
    <property type="entry name" value="HLH"/>
    <property type="match status" value="1"/>
</dbReference>
<evidence type="ECO:0000256" key="5">
    <source>
        <dbReference type="ARBA" id="ARBA00023125"/>
    </source>
</evidence>
<dbReference type="PROSITE" id="PS50888">
    <property type="entry name" value="BHLH"/>
    <property type="match status" value="1"/>
</dbReference>
<dbReference type="OrthoDB" id="10039134at2759"/>
<feature type="compositionally biased region" description="Low complexity" evidence="8">
    <location>
        <begin position="235"/>
        <end position="249"/>
    </location>
</feature>
<keyword evidence="3" id="KW-0524">Neurogenesis</keyword>
<dbReference type="InterPro" id="IPR011598">
    <property type="entry name" value="bHLH_dom"/>
</dbReference>
<dbReference type="EMBL" id="ABJB010364940">
    <property type="status" value="NOT_ANNOTATED_CDS"/>
    <property type="molecule type" value="Genomic_DNA"/>
</dbReference>
<dbReference type="GO" id="GO:0007423">
    <property type="term" value="P:sensory organ development"/>
    <property type="evidence" value="ECO:0000318"/>
    <property type="project" value="GO_Central"/>
</dbReference>
<dbReference type="InterPro" id="IPR050359">
    <property type="entry name" value="bHLH_transcription_factors"/>
</dbReference>
<keyword evidence="7" id="KW-0539">Nucleus</keyword>
<dbReference type="PANTHER" id="PTHR19290">
    <property type="entry name" value="BASIC HELIX-LOOP-HELIX PROTEIN NEUROGENIN-RELATED"/>
    <property type="match status" value="1"/>
</dbReference>
<gene>
    <name evidence="10" type="ORF">IscW_ISCW021517</name>
</gene>
<dbReference type="InterPro" id="IPR036638">
    <property type="entry name" value="HLH_DNA-bd_sf"/>
</dbReference>
<dbReference type="AlphaFoldDB" id="B7Q4U8"/>
<dbReference type="GO" id="GO:0061564">
    <property type="term" value="P:axon development"/>
    <property type="evidence" value="ECO:0000318"/>
    <property type="project" value="GO_Central"/>
</dbReference>
<evidence type="ECO:0000256" key="6">
    <source>
        <dbReference type="ARBA" id="ARBA00023163"/>
    </source>
</evidence>
<dbReference type="EMBL" id="ABJB010617471">
    <property type="status" value="NOT_ANNOTATED_CDS"/>
    <property type="molecule type" value="Genomic_DNA"/>
</dbReference>
<dbReference type="GO" id="GO:0046983">
    <property type="term" value="F:protein dimerization activity"/>
    <property type="evidence" value="ECO:0007669"/>
    <property type="project" value="InterPro"/>
</dbReference>
<name>B7Q4U8_IXOSC</name>
<keyword evidence="2" id="KW-0221">Differentiation</keyword>
<feature type="region of interest" description="Disordered" evidence="8">
    <location>
        <begin position="1"/>
        <end position="31"/>
    </location>
</feature>
<keyword evidence="4" id="KW-0805">Transcription regulation</keyword>
<keyword evidence="12" id="KW-1185">Reference proteome</keyword>
<evidence type="ECO:0000256" key="3">
    <source>
        <dbReference type="ARBA" id="ARBA00022902"/>
    </source>
</evidence>
<dbReference type="VEuPathDB" id="VectorBase:ISCI021517"/>
<evidence type="ECO:0000313" key="11">
    <source>
        <dbReference type="EnsemblMetazoa" id="ISCW021517-PA"/>
    </source>
</evidence>
<evidence type="ECO:0000256" key="4">
    <source>
        <dbReference type="ARBA" id="ARBA00023015"/>
    </source>
</evidence>
<dbReference type="SUPFAM" id="SSF47459">
    <property type="entry name" value="HLH, helix-loop-helix DNA-binding domain"/>
    <property type="match status" value="1"/>
</dbReference>
<dbReference type="PaxDb" id="6945-B7Q4U8"/>
<dbReference type="GO" id="GO:0045944">
    <property type="term" value="P:positive regulation of transcription by RNA polymerase II"/>
    <property type="evidence" value="ECO:0000318"/>
    <property type="project" value="GO_Central"/>
</dbReference>
<evidence type="ECO:0000259" key="9">
    <source>
        <dbReference type="PROSITE" id="PS50888"/>
    </source>
</evidence>
<feature type="region of interest" description="Disordered" evidence="8">
    <location>
        <begin position="158"/>
        <end position="256"/>
    </location>
</feature>
<dbReference type="GO" id="GO:0070888">
    <property type="term" value="F:E-box binding"/>
    <property type="evidence" value="ECO:0000318"/>
    <property type="project" value="GO_Central"/>
</dbReference>
<dbReference type="Pfam" id="PF00010">
    <property type="entry name" value="HLH"/>
    <property type="match status" value="1"/>
</dbReference>
<feature type="compositionally biased region" description="Low complexity" evidence="8">
    <location>
        <begin position="205"/>
        <end position="217"/>
    </location>
</feature>
<proteinExistence type="predicted"/>
<dbReference type="PANTHER" id="PTHR19290:SF134">
    <property type="entry name" value="NEUROGENIC DIFFERENTIATION FACTOR 1"/>
    <property type="match status" value="1"/>
</dbReference>
<dbReference type="EMBL" id="ABJB011032622">
    <property type="status" value="NOT_ANNOTATED_CDS"/>
    <property type="molecule type" value="Genomic_DNA"/>
</dbReference>
<dbReference type="VEuPathDB" id="VectorBase:ISCP_016985"/>
<dbReference type="Pfam" id="PF12533">
    <property type="entry name" value="Neuro_bHLH"/>
    <property type="match status" value="1"/>
</dbReference>
<dbReference type="VEuPathDB" id="VectorBase:ISCW021517"/>
<evidence type="ECO:0000256" key="7">
    <source>
        <dbReference type="ARBA" id="ARBA00023242"/>
    </source>
</evidence>
<evidence type="ECO:0000256" key="8">
    <source>
        <dbReference type="SAM" id="MobiDB-lite"/>
    </source>
</evidence>
<dbReference type="GO" id="GO:0000981">
    <property type="term" value="F:DNA-binding transcription factor activity, RNA polymerase II-specific"/>
    <property type="evidence" value="ECO:0000318"/>
    <property type="project" value="GO_Central"/>
</dbReference>
<dbReference type="EnsemblMetazoa" id="ISCW021517-RA">
    <property type="protein sequence ID" value="ISCW021517-PA"/>
    <property type="gene ID" value="ISCW021517"/>
</dbReference>
<dbReference type="Proteomes" id="UP000001555">
    <property type="component" value="Unassembled WGS sequence"/>
</dbReference>
<feature type="compositionally biased region" description="Pro residues" evidence="8">
    <location>
        <begin position="161"/>
        <end position="175"/>
    </location>
</feature>
<evidence type="ECO:0000256" key="1">
    <source>
        <dbReference type="ARBA" id="ARBA00022473"/>
    </source>
</evidence>
<evidence type="ECO:0000313" key="12">
    <source>
        <dbReference type="Proteomes" id="UP000001555"/>
    </source>
</evidence>
<keyword evidence="1" id="KW-0217">Developmental protein</keyword>
<dbReference type="EMBL" id="DS857629">
    <property type="protein sequence ID" value="EEC13871.1"/>
    <property type="molecule type" value="Genomic_DNA"/>
</dbReference>
<reference evidence="10 12" key="1">
    <citation type="submission" date="2008-03" db="EMBL/GenBank/DDBJ databases">
        <title>Annotation of Ixodes scapularis.</title>
        <authorList>
            <consortium name="Ixodes scapularis Genome Project Consortium"/>
            <person name="Caler E."/>
            <person name="Hannick L.I."/>
            <person name="Bidwell S."/>
            <person name="Joardar V."/>
            <person name="Thiagarajan M."/>
            <person name="Amedeo P."/>
            <person name="Galinsky K.J."/>
            <person name="Schobel S."/>
            <person name="Inman J."/>
            <person name="Hostetler J."/>
            <person name="Miller J."/>
            <person name="Hammond M."/>
            <person name="Megy K."/>
            <person name="Lawson D."/>
            <person name="Kodira C."/>
            <person name="Sutton G."/>
            <person name="Meyer J."/>
            <person name="Hill C.A."/>
            <person name="Birren B."/>
            <person name="Nene V."/>
            <person name="Collins F."/>
            <person name="Alarcon-Chaidez F."/>
            <person name="Wikel S."/>
            <person name="Strausberg R."/>
        </authorList>
    </citation>
    <scope>NUCLEOTIDE SEQUENCE [LARGE SCALE GENOMIC DNA]</scope>
    <source>
        <strain evidence="12">Wikel</strain>
        <strain evidence="10">Wikel colony</strain>
    </source>
</reference>
<dbReference type="Gene3D" id="4.10.280.10">
    <property type="entry name" value="Helix-loop-helix DNA-binding domain"/>
    <property type="match status" value="1"/>
</dbReference>